<dbReference type="PATRIC" id="fig|1006576.9.peg.300"/>
<dbReference type="GO" id="GO:0005829">
    <property type="term" value="C:cytosol"/>
    <property type="evidence" value="ECO:0007669"/>
    <property type="project" value="TreeGrafter"/>
</dbReference>
<dbReference type="Pfam" id="PF01156">
    <property type="entry name" value="IU_nuc_hydro"/>
    <property type="match status" value="1"/>
</dbReference>
<name>A0A0C7P0T8_DEFTU</name>
<dbReference type="EMBL" id="LN824141">
    <property type="protein sequence ID" value="CEP77634.1"/>
    <property type="molecule type" value="Genomic_DNA"/>
</dbReference>
<dbReference type="InterPro" id="IPR023186">
    <property type="entry name" value="IUNH"/>
</dbReference>
<dbReference type="Proteomes" id="UP000032809">
    <property type="component" value="Chromosome I"/>
</dbReference>
<proteinExistence type="predicted"/>
<dbReference type="InterPro" id="IPR001910">
    <property type="entry name" value="Inosine/uridine_hydrolase_dom"/>
</dbReference>
<dbReference type="RefSeq" id="WP_045087226.1">
    <property type="nucleotide sequence ID" value="NZ_LN824141.1"/>
</dbReference>
<evidence type="ECO:0000256" key="2">
    <source>
        <dbReference type="ARBA" id="ARBA00023295"/>
    </source>
</evidence>
<sequence>MKVILDCDPGHDDVFAILLAAASQEIELLGITTVMGNSYLQNTSKNARAVLDFFGIEKPVFAGCSKPLIRNTIIASHIHGPTGLDGAKLPPPRHSIEKMHAIDYIAQCANKYNNLILVPTGPLTNIALFILRYPFLTGKISSIVLMGGGIFHGNITPTAEFNIFADPEAAKIVFNSDIPIVMAPLDLTHQVVVSSKEINTIRRLSDKFNLLADMFVYLQNTCKDEITSTGGIALHDPCPIMYLIHPEIFEINEYKVDIEIKGELTYGQTVVDVLNVTNNKPNAKVLTKVDSELFLKIFFNKMKVLTSY</sequence>
<reference evidence="5" key="1">
    <citation type="submission" date="2014-11" db="EMBL/GenBank/DDBJ databases">
        <authorList>
            <person name="Wibberg D."/>
        </authorList>
    </citation>
    <scope>NUCLEOTIDE SEQUENCE [LARGE SCALE GENOMIC DNA]</scope>
    <source>
        <strain evidence="5">L3</strain>
    </source>
</reference>
<evidence type="ECO:0000256" key="1">
    <source>
        <dbReference type="ARBA" id="ARBA00022801"/>
    </source>
</evidence>
<organism evidence="4 5">
    <name type="scientific">Defluviitoga tunisiensis</name>
    <dbReference type="NCBI Taxonomy" id="1006576"/>
    <lineage>
        <taxon>Bacteria</taxon>
        <taxon>Thermotogati</taxon>
        <taxon>Thermotogota</taxon>
        <taxon>Thermotogae</taxon>
        <taxon>Petrotogales</taxon>
        <taxon>Petrotogaceae</taxon>
        <taxon>Defluviitoga</taxon>
    </lineage>
</organism>
<protein>
    <submittedName>
        <fullName evidence="4">Inosine-uridine nucleoside N-ribohydrolase</fullName>
        <ecNumber evidence="4">3.2.2.3</ecNumber>
    </submittedName>
</protein>
<dbReference type="STRING" id="1006576.DTL3_0303"/>
<keyword evidence="5" id="KW-1185">Reference proteome</keyword>
<evidence type="ECO:0000313" key="4">
    <source>
        <dbReference type="EMBL" id="CEP77634.1"/>
    </source>
</evidence>
<evidence type="ECO:0000313" key="5">
    <source>
        <dbReference type="Proteomes" id="UP000032809"/>
    </source>
</evidence>
<keyword evidence="1 4" id="KW-0378">Hydrolase</keyword>
<dbReference type="EC" id="3.2.2.3" evidence="4"/>
<keyword evidence="2 4" id="KW-0326">Glycosidase</keyword>
<dbReference type="OrthoDB" id="9797882at2"/>
<dbReference type="SUPFAM" id="SSF53590">
    <property type="entry name" value="Nucleoside hydrolase"/>
    <property type="match status" value="1"/>
</dbReference>
<dbReference type="GO" id="GO:0006152">
    <property type="term" value="P:purine nucleoside catabolic process"/>
    <property type="evidence" value="ECO:0007669"/>
    <property type="project" value="TreeGrafter"/>
</dbReference>
<dbReference type="InterPro" id="IPR036452">
    <property type="entry name" value="Ribo_hydro-like"/>
</dbReference>
<dbReference type="PANTHER" id="PTHR12304">
    <property type="entry name" value="INOSINE-URIDINE PREFERRING NUCLEOSIDE HYDROLASE"/>
    <property type="match status" value="1"/>
</dbReference>
<dbReference type="GO" id="GO:0045437">
    <property type="term" value="F:uridine nucleosidase activity"/>
    <property type="evidence" value="ECO:0007669"/>
    <property type="project" value="UniProtKB-EC"/>
</dbReference>
<accession>A0A0C7P0T8</accession>
<dbReference type="PANTHER" id="PTHR12304:SF4">
    <property type="entry name" value="URIDINE NUCLEOSIDASE"/>
    <property type="match status" value="1"/>
</dbReference>
<dbReference type="AlphaFoldDB" id="A0A0C7P0T8"/>
<feature type="domain" description="Inosine/uridine-preferring nucleoside hydrolase" evidence="3">
    <location>
        <begin position="3"/>
        <end position="295"/>
    </location>
</feature>
<dbReference type="HOGENOM" id="CLU_036838_2_0_0"/>
<gene>
    <name evidence="4" type="ORF">DTL3_0303</name>
</gene>
<dbReference type="Gene3D" id="3.90.245.10">
    <property type="entry name" value="Ribonucleoside hydrolase-like"/>
    <property type="match status" value="1"/>
</dbReference>
<evidence type="ECO:0000259" key="3">
    <source>
        <dbReference type="Pfam" id="PF01156"/>
    </source>
</evidence>
<dbReference type="GO" id="GO:0008477">
    <property type="term" value="F:purine nucleosidase activity"/>
    <property type="evidence" value="ECO:0007669"/>
    <property type="project" value="TreeGrafter"/>
</dbReference>
<dbReference type="CDD" id="cd02651">
    <property type="entry name" value="nuc_hydro_IU_UC_XIUA"/>
    <property type="match status" value="1"/>
</dbReference>
<dbReference type="KEGG" id="dtn:DTL3_0303"/>